<evidence type="ECO:0000256" key="2">
    <source>
        <dbReference type="ARBA" id="ARBA00022801"/>
    </source>
</evidence>
<dbReference type="CDD" id="cd06604">
    <property type="entry name" value="GH31_glucosidase_II_MalA"/>
    <property type="match status" value="1"/>
</dbReference>
<evidence type="ECO:0000256" key="3">
    <source>
        <dbReference type="ARBA" id="ARBA00023295"/>
    </source>
</evidence>
<dbReference type="CDD" id="cd14752">
    <property type="entry name" value="GH31_N"/>
    <property type="match status" value="1"/>
</dbReference>
<dbReference type="Proteomes" id="UP000824201">
    <property type="component" value="Unassembled WGS sequence"/>
</dbReference>
<dbReference type="PANTHER" id="PTHR22762:SF166">
    <property type="entry name" value="ALPHA-GLUCOSIDASE"/>
    <property type="match status" value="1"/>
</dbReference>
<dbReference type="PANTHER" id="PTHR22762">
    <property type="entry name" value="ALPHA-GLUCOSIDASE"/>
    <property type="match status" value="1"/>
</dbReference>
<organism evidence="9 10">
    <name type="scientific">Candidatus Fimimorpha faecalis</name>
    <dbReference type="NCBI Taxonomy" id="2840824"/>
    <lineage>
        <taxon>Bacteria</taxon>
        <taxon>Bacillati</taxon>
        <taxon>Bacillota</taxon>
        <taxon>Clostridia</taxon>
        <taxon>Eubacteriales</taxon>
        <taxon>Candidatus Fimimorpha</taxon>
    </lineage>
</organism>
<dbReference type="InterPro" id="IPR048395">
    <property type="entry name" value="Glyco_hydro_31_C"/>
</dbReference>
<dbReference type="AlphaFoldDB" id="A0A9D1EFC2"/>
<feature type="domain" description="DUF5110" evidence="7">
    <location>
        <begin position="684"/>
        <end position="737"/>
    </location>
</feature>
<feature type="domain" description="Glycosyl hydrolase family 31 C-terminal" evidence="8">
    <location>
        <begin position="583"/>
        <end position="668"/>
    </location>
</feature>
<dbReference type="EMBL" id="DVHN01000122">
    <property type="protein sequence ID" value="HIR89135.1"/>
    <property type="molecule type" value="Genomic_DNA"/>
</dbReference>
<feature type="domain" description="Glycoside hydrolase family 31 N-terminal" evidence="6">
    <location>
        <begin position="26"/>
        <end position="209"/>
    </location>
</feature>
<dbReference type="Gene3D" id="3.20.20.80">
    <property type="entry name" value="Glycosidases"/>
    <property type="match status" value="2"/>
</dbReference>
<dbReference type="SUPFAM" id="SSF51011">
    <property type="entry name" value="Glycosyl hydrolase domain"/>
    <property type="match status" value="1"/>
</dbReference>
<dbReference type="PROSITE" id="PS00129">
    <property type="entry name" value="GLYCOSYL_HYDROL_F31_1"/>
    <property type="match status" value="1"/>
</dbReference>
<evidence type="ECO:0000259" key="7">
    <source>
        <dbReference type="Pfam" id="PF17137"/>
    </source>
</evidence>
<evidence type="ECO:0000259" key="8">
    <source>
        <dbReference type="Pfam" id="PF21365"/>
    </source>
</evidence>
<gene>
    <name evidence="9" type="ORF">IAC96_09315</name>
</gene>
<dbReference type="InterPro" id="IPR030458">
    <property type="entry name" value="Glyco_hydro_31_AS"/>
</dbReference>
<dbReference type="Gene3D" id="2.60.40.1180">
    <property type="entry name" value="Golgi alpha-mannosidase II"/>
    <property type="match status" value="2"/>
</dbReference>
<dbReference type="Pfam" id="PF21365">
    <property type="entry name" value="Glyco_hydro_31_3rd"/>
    <property type="match status" value="1"/>
</dbReference>
<evidence type="ECO:0000259" key="6">
    <source>
        <dbReference type="Pfam" id="PF13802"/>
    </source>
</evidence>
<evidence type="ECO:0000256" key="4">
    <source>
        <dbReference type="RuleBase" id="RU361185"/>
    </source>
</evidence>
<comment type="caution">
    <text evidence="9">The sequence shown here is derived from an EMBL/GenBank/DDBJ whole genome shotgun (WGS) entry which is preliminary data.</text>
</comment>
<protein>
    <submittedName>
        <fullName evidence="9">DUF4968 domain-containing protein</fullName>
    </submittedName>
</protein>
<dbReference type="InterPro" id="IPR033403">
    <property type="entry name" value="DUF5110"/>
</dbReference>
<dbReference type="InterPro" id="IPR013780">
    <property type="entry name" value="Glyco_hydro_b"/>
</dbReference>
<dbReference type="InterPro" id="IPR017853">
    <property type="entry name" value="GH"/>
</dbReference>
<dbReference type="InterPro" id="IPR025887">
    <property type="entry name" value="Glyco_hydro_31_N_dom"/>
</dbReference>
<dbReference type="SUPFAM" id="SSF51445">
    <property type="entry name" value="(Trans)glycosidases"/>
    <property type="match status" value="1"/>
</dbReference>
<name>A0A9D1EFC2_9FIRM</name>
<dbReference type="GO" id="GO:0005975">
    <property type="term" value="P:carbohydrate metabolic process"/>
    <property type="evidence" value="ECO:0007669"/>
    <property type="project" value="InterPro"/>
</dbReference>
<evidence type="ECO:0000313" key="10">
    <source>
        <dbReference type="Proteomes" id="UP000824201"/>
    </source>
</evidence>
<keyword evidence="2 4" id="KW-0378">Hydrolase</keyword>
<evidence type="ECO:0000313" key="9">
    <source>
        <dbReference type="EMBL" id="HIR89135.1"/>
    </source>
</evidence>
<dbReference type="Pfam" id="PF13802">
    <property type="entry name" value="Gal_mutarotas_2"/>
    <property type="match status" value="1"/>
</dbReference>
<dbReference type="InterPro" id="IPR000322">
    <property type="entry name" value="Glyco_hydro_31_TIM"/>
</dbReference>
<dbReference type="Pfam" id="PF17137">
    <property type="entry name" value="DUF5110"/>
    <property type="match status" value="1"/>
</dbReference>
<evidence type="ECO:0000259" key="5">
    <source>
        <dbReference type="Pfam" id="PF01055"/>
    </source>
</evidence>
<dbReference type="SUPFAM" id="SSF74650">
    <property type="entry name" value="Galactose mutarotase-like"/>
    <property type="match status" value="1"/>
</dbReference>
<proteinExistence type="inferred from homology"/>
<dbReference type="GO" id="GO:0004553">
    <property type="term" value="F:hydrolase activity, hydrolyzing O-glycosyl compounds"/>
    <property type="evidence" value="ECO:0007669"/>
    <property type="project" value="InterPro"/>
</dbReference>
<dbReference type="Gene3D" id="2.60.40.1760">
    <property type="entry name" value="glycosyl hydrolase (family 31)"/>
    <property type="match status" value="1"/>
</dbReference>
<dbReference type="InterPro" id="IPR011013">
    <property type="entry name" value="Gal_mutarotase_sf_dom"/>
</dbReference>
<accession>A0A9D1EFC2</accession>
<keyword evidence="3 4" id="KW-0326">Glycosidase</keyword>
<dbReference type="Pfam" id="PF01055">
    <property type="entry name" value="Glyco_hydro_31_2nd"/>
    <property type="match status" value="1"/>
</dbReference>
<sequence>MFGKLLSYRQQGSKVDLLFENQKMVIEAFQEQILNIFVPLQSKEHNSKAVNFANKAEVNLKVCWEDESVVIQTSEITAKIYHEGKVDIYNKEGVCCCRDYRWSRVPAPCMSQETKKLLESEGHKVEDEGVSHKIEVVKAMEGDELFYGLGDKTGFLNKRHYVYEMWNTDNPDPQVDNFKVLYKTIPFFMTKRNDCVYGLFFDNTYRSVFNMGKESEHYFYYGVDEGNLDYYYIAGDCLLEVLTNYGKLTGTVPVPQLWTLGYHQSRWGYEWESEVRDVAKKLRECHIPCDTIHLDIDYMDNFKVFTWNQERYEDPKQMIMDLSEDGFKIVTIIDPGVKLQEGYEVYDTGIQNGYFVRDKEGNVYDNWVWPGSSVFPDFGNPDVRKWWAGNQKFLVDMGVRGVWNDMNEPASFHGEIPLDVVFTDEGRVTNHAEMHNVYGHLMAKATYEGLKHYDKRRPFIITRACYSGTQKYSTAWTGDNHSIWCHLQMAIPQLCNLGMSGMPYVGTDVGGFGSDTTPELLTRWVQVGCFSPLFRNHTAKGTRFQEPWAFGNETLDIYRKYVKLRYKLLPYFYDLFYEAEQRGLPIMRPLVLHYEDDANVQNLNDQFMVGEQIIVAPVVNQGQTMRMVYLPEGIWYDYWTREERNGGYFLKEAPLDTCPIYIKAGSIIPNFPDMEYVGQKDVKQLTLDVLEGEGSYIHYQDDGESFAYREGEYNQYQFTVHADGRFRIELLHHGYEPIYESFRILYKDKEIEVPFCGEEIKMNL</sequence>
<feature type="domain" description="Glycoside hydrolase family 31 TIM barrel" evidence="5">
    <location>
        <begin position="253"/>
        <end position="575"/>
    </location>
</feature>
<dbReference type="GO" id="GO:0030246">
    <property type="term" value="F:carbohydrate binding"/>
    <property type="evidence" value="ECO:0007669"/>
    <property type="project" value="InterPro"/>
</dbReference>
<comment type="similarity">
    <text evidence="1 4">Belongs to the glycosyl hydrolase 31 family.</text>
</comment>
<evidence type="ECO:0000256" key="1">
    <source>
        <dbReference type="ARBA" id="ARBA00007806"/>
    </source>
</evidence>
<reference evidence="9" key="1">
    <citation type="submission" date="2020-10" db="EMBL/GenBank/DDBJ databases">
        <authorList>
            <person name="Gilroy R."/>
        </authorList>
    </citation>
    <scope>NUCLEOTIDE SEQUENCE</scope>
    <source>
        <strain evidence="9">ChiW13-3771</strain>
    </source>
</reference>
<reference evidence="9" key="2">
    <citation type="journal article" date="2021" name="PeerJ">
        <title>Extensive microbial diversity within the chicken gut microbiome revealed by metagenomics and culture.</title>
        <authorList>
            <person name="Gilroy R."/>
            <person name="Ravi A."/>
            <person name="Getino M."/>
            <person name="Pursley I."/>
            <person name="Horton D.L."/>
            <person name="Alikhan N.F."/>
            <person name="Baker D."/>
            <person name="Gharbi K."/>
            <person name="Hall N."/>
            <person name="Watson M."/>
            <person name="Adriaenssens E.M."/>
            <person name="Foster-Nyarko E."/>
            <person name="Jarju S."/>
            <person name="Secka A."/>
            <person name="Antonio M."/>
            <person name="Oren A."/>
            <person name="Chaudhuri R.R."/>
            <person name="La Ragione R."/>
            <person name="Hildebrand F."/>
            <person name="Pallen M.J."/>
        </authorList>
    </citation>
    <scope>NUCLEOTIDE SEQUENCE</scope>
    <source>
        <strain evidence="9">ChiW13-3771</strain>
    </source>
</reference>